<proteinExistence type="predicted"/>
<dbReference type="WBParaSite" id="maker-uti_cns_0014151-snap-gene-0.2-mRNA-1">
    <property type="protein sequence ID" value="maker-uti_cns_0014151-snap-gene-0.2-mRNA-1"/>
    <property type="gene ID" value="maker-uti_cns_0014151-snap-gene-0.2"/>
</dbReference>
<protein>
    <submittedName>
        <fullName evidence="6">Adenylate kinase</fullName>
    </submittedName>
</protein>
<dbReference type="InterPro" id="IPR027417">
    <property type="entry name" value="P-loop_NTPase"/>
</dbReference>
<evidence type="ECO:0000256" key="1">
    <source>
        <dbReference type="ARBA" id="ARBA00022679"/>
    </source>
</evidence>
<evidence type="ECO:0000256" key="4">
    <source>
        <dbReference type="SAM" id="MobiDB-lite"/>
    </source>
</evidence>
<keyword evidence="3" id="KW-0418">Kinase</keyword>
<feature type="region of interest" description="Disordered" evidence="4">
    <location>
        <begin position="314"/>
        <end position="334"/>
    </location>
</feature>
<dbReference type="AlphaFoldDB" id="A0A1I8IMX6"/>
<keyword evidence="2" id="KW-0547">Nucleotide-binding</keyword>
<feature type="compositionally biased region" description="Basic and acidic residues" evidence="4">
    <location>
        <begin position="95"/>
        <end position="110"/>
    </location>
</feature>
<organism evidence="5 6">
    <name type="scientific">Macrostomum lignano</name>
    <dbReference type="NCBI Taxonomy" id="282301"/>
    <lineage>
        <taxon>Eukaryota</taxon>
        <taxon>Metazoa</taxon>
        <taxon>Spiralia</taxon>
        <taxon>Lophotrochozoa</taxon>
        <taxon>Platyhelminthes</taxon>
        <taxon>Rhabditophora</taxon>
        <taxon>Macrostomorpha</taxon>
        <taxon>Macrostomida</taxon>
        <taxon>Macrostomidae</taxon>
        <taxon>Macrostomum</taxon>
    </lineage>
</organism>
<dbReference type="GO" id="GO:0006139">
    <property type="term" value="P:nucleobase-containing compound metabolic process"/>
    <property type="evidence" value="ECO:0007669"/>
    <property type="project" value="InterPro"/>
</dbReference>
<feature type="compositionally biased region" description="Low complexity" evidence="4">
    <location>
        <begin position="283"/>
        <end position="295"/>
    </location>
</feature>
<feature type="compositionally biased region" description="Basic and acidic residues" evidence="4">
    <location>
        <begin position="118"/>
        <end position="128"/>
    </location>
</feature>
<evidence type="ECO:0000256" key="3">
    <source>
        <dbReference type="ARBA" id="ARBA00022777"/>
    </source>
</evidence>
<sequence length="750" mass="79293">GGRAATAAVAVAVRQAPAVSHGPPDAQQQASVAVHENYQRQNVPGQGPHHSVGGVHARTDYSYGLCGVHQLPVCAGFGARQRRQATTGLRRPQHRQVERRGESERADNHGDAGPTRRRHDERADDGRRGHVVIVSEAAAGGQAAGQRGGQDAQAEQQVADGQDHQAELGAAVARAQRVAHGRRETFTGRYYHGRWAVGLQSEAELGGGVVAHTLLTRAVPLVRGASAPLMYHRPTDHLSFIQECVERVKLHGVSSVRWDLFLEEGGGGANKAGRQLPPVTPPGSSRASSRAGSRADFVDKAKQPLPPIGAPVEAASAVEKAPPPPPSTGDSEAPVAPQIEEQPQAAEQSKPPAAPIACPLVLLIGGPGSGRRRVCRELARRYDFQAVCFGDLARGATAKDSLTNSAALALLTDALGRLPADCQGVFVEGFPWNEAQLGELLLQVQSIKCALLLDFHEAALRKRLEDRAVPADEAAARLEKFRSATLPVCRHLDDEGKLLLLPVDGEPGDGAADADVSVVAGDAVALLERVLGAPSKPAAETSAPAAPHPTGPQLYIRTLDFDVESATESVERDTDLPACPILLLLGGPGSGRSALCRRLAAAFDGFVRVDARNALGGDSDADSDNRPDGRVEAEALRRLLSSPALAGARCVLLEGYPTCEADLRDACARLGRPDLAVLIDCSETGLLARLASLPEEDVAARLRYFKEETLPVVRSLDAAGRLSVIDGDRSEEAVLADLKALIDFVIFNRR</sequence>
<dbReference type="GO" id="GO:0005524">
    <property type="term" value="F:ATP binding"/>
    <property type="evidence" value="ECO:0007669"/>
    <property type="project" value="InterPro"/>
</dbReference>
<evidence type="ECO:0000313" key="6">
    <source>
        <dbReference type="WBParaSite" id="maker-uti_cns_0014151-snap-gene-0.2-mRNA-1"/>
    </source>
</evidence>
<evidence type="ECO:0000256" key="2">
    <source>
        <dbReference type="ARBA" id="ARBA00022741"/>
    </source>
</evidence>
<dbReference type="Proteomes" id="UP000095280">
    <property type="component" value="Unplaced"/>
</dbReference>
<dbReference type="PANTHER" id="PTHR23359">
    <property type="entry name" value="NUCLEOTIDE KINASE"/>
    <property type="match status" value="1"/>
</dbReference>
<dbReference type="Gene3D" id="3.40.50.300">
    <property type="entry name" value="P-loop containing nucleotide triphosphate hydrolases"/>
    <property type="match status" value="2"/>
</dbReference>
<feature type="region of interest" description="Disordered" evidence="4">
    <location>
        <begin position="84"/>
        <end position="163"/>
    </location>
</feature>
<accession>A0A1I8IMX6</accession>
<keyword evidence="5" id="KW-1185">Reference proteome</keyword>
<name>A0A1I8IMX6_9PLAT</name>
<dbReference type="SUPFAM" id="SSF52540">
    <property type="entry name" value="P-loop containing nucleoside triphosphate hydrolases"/>
    <property type="match status" value="2"/>
</dbReference>
<keyword evidence="1" id="KW-0808">Transferase</keyword>
<dbReference type="InterPro" id="IPR000850">
    <property type="entry name" value="Adenylat/UMP-CMP_kin"/>
</dbReference>
<evidence type="ECO:0000313" key="5">
    <source>
        <dbReference type="Proteomes" id="UP000095280"/>
    </source>
</evidence>
<feature type="region of interest" description="Disordered" evidence="4">
    <location>
        <begin position="267"/>
        <end position="295"/>
    </location>
</feature>
<reference evidence="6" key="1">
    <citation type="submission" date="2016-11" db="UniProtKB">
        <authorList>
            <consortium name="WormBaseParasite"/>
        </authorList>
    </citation>
    <scope>IDENTIFICATION</scope>
</reference>
<dbReference type="GO" id="GO:0019205">
    <property type="term" value="F:nucleobase-containing compound kinase activity"/>
    <property type="evidence" value="ECO:0007669"/>
    <property type="project" value="InterPro"/>
</dbReference>